<name>C7R5K9_JONDD</name>
<dbReference type="RefSeq" id="WP_015771910.1">
    <property type="nucleotide sequence ID" value="NC_013174.1"/>
</dbReference>
<dbReference type="Proteomes" id="UP000000628">
    <property type="component" value="Chromosome"/>
</dbReference>
<dbReference type="SUPFAM" id="SSF52540">
    <property type="entry name" value="P-loop containing nucleoside triphosphate hydrolases"/>
    <property type="match status" value="1"/>
</dbReference>
<dbReference type="eggNOG" id="COG0507">
    <property type="taxonomic scope" value="Bacteria"/>
</dbReference>
<dbReference type="Gene3D" id="3.40.50.300">
    <property type="entry name" value="P-loop containing nucleotide triphosphate hydrolases"/>
    <property type="match status" value="1"/>
</dbReference>
<accession>C7R5K9</accession>
<dbReference type="KEGG" id="jde:Jden_1634"/>
<dbReference type="EMBL" id="CP001706">
    <property type="protein sequence ID" value="ACV09282.1"/>
    <property type="molecule type" value="Genomic_DNA"/>
</dbReference>
<dbReference type="AlphaFoldDB" id="C7R5K9"/>
<evidence type="ECO:0000313" key="3">
    <source>
        <dbReference type="Proteomes" id="UP000000628"/>
    </source>
</evidence>
<reference evidence="2 3" key="1">
    <citation type="journal article" date="2009" name="Stand. Genomic Sci.">
        <title>Complete genome sequence of Jonesia denitrificans type strain (Prevot 55134).</title>
        <authorList>
            <person name="Pukall R."/>
            <person name="Gehrich-Schroter G."/>
            <person name="Lapidus A."/>
            <person name="Nolan M."/>
            <person name="Glavina Del Rio T."/>
            <person name="Lucas S."/>
            <person name="Chen F."/>
            <person name="Tice H."/>
            <person name="Pitluck S."/>
            <person name="Cheng J.F."/>
            <person name="Copeland A."/>
            <person name="Saunders E."/>
            <person name="Brettin T."/>
            <person name="Detter J.C."/>
            <person name="Bruce D."/>
            <person name="Goodwin L."/>
            <person name="Pati A."/>
            <person name="Ivanova N."/>
            <person name="Mavromatis K."/>
            <person name="Ovchinnikova G."/>
            <person name="Chen A."/>
            <person name="Palaniappan K."/>
            <person name="Land M."/>
            <person name="Hauser L."/>
            <person name="Chang Y.J."/>
            <person name="Jeffries C.D."/>
            <person name="Chain P."/>
            <person name="Goker M."/>
            <person name="Bristow J."/>
            <person name="Eisen J.A."/>
            <person name="Markowitz V."/>
            <person name="Hugenholtz P."/>
            <person name="Kyrpides N.C."/>
            <person name="Klenk H.P."/>
            <person name="Han C."/>
        </authorList>
    </citation>
    <scope>NUCLEOTIDE SEQUENCE [LARGE SCALE GENOMIC DNA]</scope>
    <source>
        <strain evidence="3">ATCC 14870 / DSM 20603 / BCRC 15368 / CIP 55.134 / JCM 11481 / NBRC 15587 / NCTC 10816 / Prevot 55134</strain>
    </source>
</reference>
<evidence type="ECO:0000313" key="2">
    <source>
        <dbReference type="EMBL" id="ACV09282.1"/>
    </source>
</evidence>
<dbReference type="CDD" id="cd00009">
    <property type="entry name" value="AAA"/>
    <property type="match status" value="1"/>
</dbReference>
<evidence type="ECO:0000259" key="1">
    <source>
        <dbReference type="SMART" id="SM00382"/>
    </source>
</evidence>
<dbReference type="Pfam" id="PF09848">
    <property type="entry name" value="SLFN-g3_helicase"/>
    <property type="match status" value="1"/>
</dbReference>
<keyword evidence="3" id="KW-1185">Reference proteome</keyword>
<dbReference type="STRING" id="471856.Jden_1634"/>
<sequence length="634" mass="70383">MPNVVRYTAQRLNDDLRANPSSIERVLADYLVAAGIGRPGAAEVRSWDASLPALSSTLIDAGLGNVEVLLEHKLPLTSRRADAVLAGTHPTTGNNHYVVVELKQWTKARVLDEFDGLVEVEGARYNPVLHPSVQVNNYAEYMRDFMTLFAETDIHLDAVAFMHNARFTEIPTLFADEASSRARIFTSDTKDQFTEYLAKSFSPDVPGSRAADAFITSRIAPSKQLLTVAAREIQEQEQFVLLDEQRVAYQLVLGALEQARQADTKTVVLVSGGPGSGKSVIALTLLGELARRGYPVLHATGSRSFTQTLRKVAGHRKPTVQTLFKYFNSFIDAEKNSVEVLILDEAHRLREKSVNRYTPKSLRENARAQVDELLDTARVPVFLLDEHQIVRPGELGSVSDIRAAATRRSIPVLEVNLNAQYRSGGSKTYTDWVLALLGLQGTPPTIWEDEPNFSVRVVDSPLVMEQELSQKLTLGVNARMTAGYCWKWSNATETGLVDDVVIGDWSRPWNSKSDRRIGDIPPSSLWAFEPAGFGQVGCVYTAQGFEYSWNGVILGPDLVWRKNVNEGQGGWVSRREFNKDPDFASAKKVSDDEFDVLIRNVYKVLLTRGLQGTLLYSTDHETQEFLKSVVNPGS</sequence>
<dbReference type="OrthoDB" id="3193269at2"/>
<dbReference type="SMART" id="SM00382">
    <property type="entry name" value="AAA"/>
    <property type="match status" value="1"/>
</dbReference>
<proteinExistence type="predicted"/>
<dbReference type="eggNOG" id="COG3410">
    <property type="taxonomic scope" value="Bacteria"/>
</dbReference>
<gene>
    <name evidence="2" type="ordered locus">Jden_1634</name>
</gene>
<dbReference type="InterPro" id="IPR003593">
    <property type="entry name" value="AAA+_ATPase"/>
</dbReference>
<dbReference type="InterPro" id="IPR027417">
    <property type="entry name" value="P-loop_NTPase"/>
</dbReference>
<organism evidence="2 3">
    <name type="scientific">Jonesia denitrificans (strain ATCC 14870 / DSM 20603 / BCRC 15368 / CIP 55.134 / JCM 11481 / NBRC 15587 / NCTC 10816 / Prevot 55134)</name>
    <name type="common">Listeria denitrificans</name>
    <dbReference type="NCBI Taxonomy" id="471856"/>
    <lineage>
        <taxon>Bacteria</taxon>
        <taxon>Bacillati</taxon>
        <taxon>Actinomycetota</taxon>
        <taxon>Actinomycetes</taxon>
        <taxon>Micrococcales</taxon>
        <taxon>Jonesiaceae</taxon>
        <taxon>Jonesia</taxon>
    </lineage>
</organism>
<feature type="domain" description="AAA+ ATPase" evidence="1">
    <location>
        <begin position="264"/>
        <end position="409"/>
    </location>
</feature>
<dbReference type="InterPro" id="IPR018647">
    <property type="entry name" value="SLFN_3-like_DNA/RNA_helicase"/>
</dbReference>
<dbReference type="HOGENOM" id="CLU_019642_0_0_11"/>
<protein>
    <submittedName>
        <fullName evidence="2">AAA ATPase</fullName>
    </submittedName>
</protein>